<reference evidence="8" key="1">
    <citation type="journal article" date="2020" name="Nat. Commun.">
        <title>Genome assembly of wild tea tree DASZ reveals pedigree and selection history of tea varieties.</title>
        <authorList>
            <person name="Zhang W."/>
            <person name="Zhang Y."/>
            <person name="Qiu H."/>
            <person name="Guo Y."/>
            <person name="Wan H."/>
            <person name="Zhang X."/>
            <person name="Scossa F."/>
            <person name="Alseekh S."/>
            <person name="Zhang Q."/>
            <person name="Wang P."/>
            <person name="Xu L."/>
            <person name="Schmidt M.H."/>
            <person name="Jia X."/>
            <person name="Li D."/>
            <person name="Zhu A."/>
            <person name="Guo F."/>
            <person name="Chen W."/>
            <person name="Ni D."/>
            <person name="Usadel B."/>
            <person name="Fernie A.R."/>
            <person name="Wen W."/>
        </authorList>
    </citation>
    <scope>NUCLEOTIDE SEQUENCE [LARGE SCALE GENOMIC DNA]</scope>
    <source>
        <strain evidence="8">cv. G240</strain>
    </source>
</reference>
<dbReference type="AlphaFoldDB" id="A0A7J7G092"/>
<feature type="non-terminal residue" evidence="7">
    <location>
        <position position="1"/>
    </location>
</feature>
<keyword evidence="1" id="KW-0479">Metal-binding</keyword>
<dbReference type="PANTHER" id="PTHR31973:SF187">
    <property type="entry name" value="MUTATOR TRANSPOSASE MUDRA PROTEIN"/>
    <property type="match status" value="1"/>
</dbReference>
<keyword evidence="2 4" id="KW-0863">Zinc-finger</keyword>
<evidence type="ECO:0000256" key="4">
    <source>
        <dbReference type="PROSITE-ProRule" id="PRU00325"/>
    </source>
</evidence>
<keyword evidence="8" id="KW-1185">Reference proteome</keyword>
<evidence type="ECO:0000256" key="5">
    <source>
        <dbReference type="SAM" id="MobiDB-lite"/>
    </source>
</evidence>
<gene>
    <name evidence="7" type="ORF">HYC85_030213</name>
</gene>
<dbReference type="PANTHER" id="PTHR31973">
    <property type="entry name" value="POLYPROTEIN, PUTATIVE-RELATED"/>
    <property type="match status" value="1"/>
</dbReference>
<evidence type="ECO:0000313" key="7">
    <source>
        <dbReference type="EMBL" id="KAF5934042.1"/>
    </source>
</evidence>
<sequence>YKGHLLAATSKDGNQGLIPLAFAIVDAENQDNWMWFLSQLLKAVGSGRRLTFVSDRQHGLLDALSVVFPNAHHAYCLNHLKRNLIDKLVGLRTNYKLCLMKILVKCAYAPTVASFQHYMEKLRRIAGNGRVDSMLDGLQNDKWANAFFRGKRYGEMSSNTAESYNNWIGGARELPITCMVDMIRVQIMTQLSDRRAESRRWTTKLCPVMEKKLVDSLELAKSWDVIVASDTVLEVHSSISFYVDIGRQTCSCHEWQLNGFPCCHAVHALRSSGRDVYGFIDPFFHVDCFRESYKESVYPVPSSERFDFDGGSSSVIKPPITKKQPGRNKKKRIPSRGENVKQIKCVRCLKYGNHNKKTCKAAI</sequence>
<dbReference type="InterPro" id="IPR018289">
    <property type="entry name" value="MULE_transposase_dom"/>
</dbReference>
<evidence type="ECO:0000256" key="3">
    <source>
        <dbReference type="ARBA" id="ARBA00022833"/>
    </source>
</evidence>
<reference evidence="7 8" key="2">
    <citation type="submission" date="2020-07" db="EMBL/GenBank/DDBJ databases">
        <title>Genome assembly of wild tea tree DASZ reveals pedigree and selection history of tea varieties.</title>
        <authorList>
            <person name="Zhang W."/>
        </authorList>
    </citation>
    <scope>NUCLEOTIDE SEQUENCE [LARGE SCALE GENOMIC DNA]</scope>
    <source>
        <strain evidence="8">cv. G240</strain>
        <tissue evidence="7">Leaf</tissue>
    </source>
</reference>
<dbReference type="Pfam" id="PF10551">
    <property type="entry name" value="MULE"/>
    <property type="match status" value="1"/>
</dbReference>
<dbReference type="GO" id="GO:0008270">
    <property type="term" value="F:zinc ion binding"/>
    <property type="evidence" value="ECO:0007669"/>
    <property type="project" value="UniProtKB-KW"/>
</dbReference>
<evidence type="ECO:0000259" key="6">
    <source>
        <dbReference type="PROSITE" id="PS50966"/>
    </source>
</evidence>
<feature type="compositionally biased region" description="Basic residues" evidence="5">
    <location>
        <begin position="324"/>
        <end position="334"/>
    </location>
</feature>
<organism evidence="7 8">
    <name type="scientific">Camellia sinensis</name>
    <name type="common">Tea plant</name>
    <name type="synonym">Thea sinensis</name>
    <dbReference type="NCBI Taxonomy" id="4442"/>
    <lineage>
        <taxon>Eukaryota</taxon>
        <taxon>Viridiplantae</taxon>
        <taxon>Streptophyta</taxon>
        <taxon>Embryophyta</taxon>
        <taxon>Tracheophyta</taxon>
        <taxon>Spermatophyta</taxon>
        <taxon>Magnoliopsida</taxon>
        <taxon>eudicotyledons</taxon>
        <taxon>Gunneridae</taxon>
        <taxon>Pentapetalae</taxon>
        <taxon>asterids</taxon>
        <taxon>Ericales</taxon>
        <taxon>Theaceae</taxon>
        <taxon>Camellia</taxon>
    </lineage>
</organism>
<dbReference type="EMBL" id="JACBKZ010000014">
    <property type="protein sequence ID" value="KAF5934042.1"/>
    <property type="molecule type" value="Genomic_DNA"/>
</dbReference>
<dbReference type="InterPro" id="IPR007527">
    <property type="entry name" value="Znf_SWIM"/>
</dbReference>
<feature type="region of interest" description="Disordered" evidence="5">
    <location>
        <begin position="315"/>
        <end position="338"/>
    </location>
</feature>
<evidence type="ECO:0000256" key="2">
    <source>
        <dbReference type="ARBA" id="ARBA00022771"/>
    </source>
</evidence>
<accession>A0A7J7G092</accession>
<evidence type="ECO:0000313" key="8">
    <source>
        <dbReference type="Proteomes" id="UP000593564"/>
    </source>
</evidence>
<proteinExistence type="predicted"/>
<dbReference type="SMART" id="SM00575">
    <property type="entry name" value="ZnF_PMZ"/>
    <property type="match status" value="1"/>
</dbReference>
<protein>
    <recommendedName>
        <fullName evidence="6">SWIM-type domain-containing protein</fullName>
    </recommendedName>
</protein>
<dbReference type="PROSITE" id="PS50966">
    <property type="entry name" value="ZF_SWIM"/>
    <property type="match status" value="1"/>
</dbReference>
<dbReference type="Pfam" id="PF04434">
    <property type="entry name" value="SWIM"/>
    <property type="match status" value="1"/>
</dbReference>
<name>A0A7J7G092_CAMSI</name>
<evidence type="ECO:0000256" key="1">
    <source>
        <dbReference type="ARBA" id="ARBA00022723"/>
    </source>
</evidence>
<feature type="domain" description="SWIM-type" evidence="6">
    <location>
        <begin position="241"/>
        <end position="273"/>
    </location>
</feature>
<keyword evidence="3" id="KW-0862">Zinc</keyword>
<comment type="caution">
    <text evidence="7">The sequence shown here is derived from an EMBL/GenBank/DDBJ whole genome shotgun (WGS) entry which is preliminary data.</text>
</comment>
<dbReference type="InterPro" id="IPR006564">
    <property type="entry name" value="Znf_PMZ"/>
</dbReference>
<dbReference type="Proteomes" id="UP000593564">
    <property type="component" value="Unassembled WGS sequence"/>
</dbReference>